<comment type="caution">
    <text evidence="17">The sequence shown here is derived from an EMBL/GenBank/DDBJ whole genome shotgun (WGS) entry which is preliminary data.</text>
</comment>
<evidence type="ECO:0000259" key="15">
    <source>
        <dbReference type="PROSITE" id="PS51164"/>
    </source>
</evidence>
<feature type="domain" description="GH11" evidence="16">
    <location>
        <begin position="37"/>
        <end position="225"/>
    </location>
</feature>
<dbReference type="EMBL" id="CAFZ01000141">
    <property type="protein sequence ID" value="CCA71954.1"/>
    <property type="molecule type" value="Genomic_DNA"/>
</dbReference>
<keyword evidence="6 14" id="KW-0732">Signal</keyword>
<evidence type="ECO:0000259" key="16">
    <source>
        <dbReference type="PROSITE" id="PS51761"/>
    </source>
</evidence>
<comment type="similarity">
    <text evidence="3 11 12">Belongs to the glycosyl hydrolase 11 (cellulase G) family.</text>
</comment>
<feature type="active site" description="Proton donor" evidence="11">
    <location>
        <position position="212"/>
    </location>
</feature>
<dbReference type="InterPro" id="IPR001137">
    <property type="entry name" value="Glyco_hydro_11"/>
</dbReference>
<dbReference type="PROSITE" id="PS00562">
    <property type="entry name" value="CBM1_1"/>
    <property type="match status" value="1"/>
</dbReference>
<sequence length="292" mass="31147">MLRSWNSLLVVCLAAVGALAVEPAEKREEDSALVARAGTPSGTGTHNGFYYSFWTDGAGNVNYSNGAGGSYSVTWSGNGNWVGGKGWNPGSARVVSYTADYRPNGNSYLAVYGWTTNPLIEYYVVESYGTYNPASAASKKGTISSDGGTYDILSTQRVNQPSIEGTKTFTQFWSVRQSHRTSGSVTMRNHFNAWSGYGMTLGTHNYQIMATEGYFSSGSATVTVSEGSSQQTSQQQTSQQQTSQQQTSSQNNGGGNCAAKWGQCGGQGYSGPTCCQSGSTCKYSNAWYSQCL</sequence>
<dbReference type="Gene3D" id="2.60.120.180">
    <property type="match status" value="1"/>
</dbReference>
<dbReference type="GO" id="GO:0045493">
    <property type="term" value="P:xylan catabolic process"/>
    <property type="evidence" value="ECO:0007669"/>
    <property type="project" value="UniProtKB-UniRule"/>
</dbReference>
<feature type="region of interest" description="Disordered" evidence="13">
    <location>
        <begin position="225"/>
        <end position="252"/>
    </location>
</feature>
<dbReference type="SUPFAM" id="SSF57180">
    <property type="entry name" value="Cellulose-binding domain"/>
    <property type="match status" value="1"/>
</dbReference>
<dbReference type="InterPro" id="IPR018208">
    <property type="entry name" value="GH11_AS_1"/>
</dbReference>
<feature type="compositionally biased region" description="Low complexity" evidence="13">
    <location>
        <begin position="228"/>
        <end position="250"/>
    </location>
</feature>
<feature type="chain" id="PRO_5003468839" description="Endo-1,4-beta-xylanase" evidence="14">
    <location>
        <begin position="21"/>
        <end position="292"/>
    </location>
</feature>
<evidence type="ECO:0000256" key="3">
    <source>
        <dbReference type="ARBA" id="ARBA00007792"/>
    </source>
</evidence>
<gene>
    <name evidence="17" type="ORF">PIIN_05889</name>
</gene>
<dbReference type="PRINTS" id="PR00911">
    <property type="entry name" value="GLHYDRLASE11"/>
</dbReference>
<evidence type="ECO:0000256" key="8">
    <source>
        <dbReference type="ARBA" id="ARBA00023277"/>
    </source>
</evidence>
<dbReference type="InterPro" id="IPR013319">
    <property type="entry name" value="GH11/12"/>
</dbReference>
<evidence type="ECO:0000313" key="17">
    <source>
        <dbReference type="EMBL" id="CCA71954.1"/>
    </source>
</evidence>
<dbReference type="AlphaFoldDB" id="G4TKW1"/>
<keyword evidence="10 11" id="KW-0624">Polysaccharide degradation</keyword>
<dbReference type="InParanoid" id="G4TKW1"/>
<comment type="pathway">
    <text evidence="2 11 12">Glycan degradation; xylan degradation.</text>
</comment>
<dbReference type="InterPro" id="IPR033123">
    <property type="entry name" value="GH11_dom"/>
</dbReference>
<dbReference type="PANTHER" id="PTHR46828">
    <property type="entry name" value="ENDO-1,4-BETA-XYLANASE A-RELATED"/>
    <property type="match status" value="1"/>
</dbReference>
<evidence type="ECO:0000256" key="6">
    <source>
        <dbReference type="ARBA" id="ARBA00022729"/>
    </source>
</evidence>
<name>G4TKW1_SERID</name>
<dbReference type="InterPro" id="IPR035971">
    <property type="entry name" value="CBD_sf"/>
</dbReference>
<dbReference type="PROSITE" id="PS00777">
    <property type="entry name" value="GH11_2"/>
    <property type="match status" value="1"/>
</dbReference>
<evidence type="ECO:0000256" key="4">
    <source>
        <dbReference type="ARBA" id="ARBA00012590"/>
    </source>
</evidence>
<evidence type="ECO:0000256" key="7">
    <source>
        <dbReference type="ARBA" id="ARBA00022801"/>
    </source>
</evidence>
<feature type="domain" description="CBM1" evidence="15">
    <location>
        <begin position="256"/>
        <end position="292"/>
    </location>
</feature>
<dbReference type="PROSITE" id="PS00776">
    <property type="entry name" value="GH11_1"/>
    <property type="match status" value="1"/>
</dbReference>
<dbReference type="Pfam" id="PF00734">
    <property type="entry name" value="CBM_1"/>
    <property type="match status" value="1"/>
</dbReference>
<evidence type="ECO:0000256" key="2">
    <source>
        <dbReference type="ARBA" id="ARBA00004851"/>
    </source>
</evidence>
<keyword evidence="18" id="KW-1185">Reference proteome</keyword>
<dbReference type="OrthoDB" id="2115822at2759"/>
<protein>
    <recommendedName>
        <fullName evidence="4 11">Endo-1,4-beta-xylanase</fullName>
        <ecNumber evidence="4 11">3.2.1.8</ecNumber>
    </recommendedName>
</protein>
<dbReference type="FunFam" id="2.60.120.180:FF:000001">
    <property type="entry name" value="Endo-1,4-beta-xylanase"/>
    <property type="match status" value="1"/>
</dbReference>
<dbReference type="PROSITE" id="PS51761">
    <property type="entry name" value="GH11_3"/>
    <property type="match status" value="1"/>
</dbReference>
<dbReference type="SUPFAM" id="SSF49899">
    <property type="entry name" value="Concanavalin A-like lectins/glucanases"/>
    <property type="match status" value="1"/>
</dbReference>
<comment type="catalytic activity">
    <reaction evidence="1 11 12">
        <text>Endohydrolysis of (1-&gt;4)-beta-D-xylosidic linkages in xylans.</text>
        <dbReference type="EC" id="3.2.1.8"/>
    </reaction>
</comment>
<dbReference type="EC" id="3.2.1.8" evidence="4 11"/>
<dbReference type="InterPro" id="IPR013320">
    <property type="entry name" value="ConA-like_dom_sf"/>
</dbReference>
<keyword evidence="8 11" id="KW-0119">Carbohydrate metabolism</keyword>
<dbReference type="GO" id="GO:0031176">
    <property type="term" value="F:endo-1,4-beta-xylanase activity"/>
    <property type="evidence" value="ECO:0007669"/>
    <property type="project" value="UniProtKB-UniRule"/>
</dbReference>
<dbReference type="SMART" id="SM00236">
    <property type="entry name" value="fCBD"/>
    <property type="match status" value="1"/>
</dbReference>
<dbReference type="GO" id="GO:0030248">
    <property type="term" value="F:cellulose binding"/>
    <property type="evidence" value="ECO:0007669"/>
    <property type="project" value="InterPro"/>
</dbReference>
<dbReference type="eggNOG" id="ENOG502RXA7">
    <property type="taxonomic scope" value="Eukaryota"/>
</dbReference>
<reference evidence="17 18" key="1">
    <citation type="journal article" date="2011" name="PLoS Pathog.">
        <title>Endophytic Life Strategies Decoded by Genome and Transcriptome Analyses of the Mutualistic Root Symbiont Piriformospora indica.</title>
        <authorList>
            <person name="Zuccaro A."/>
            <person name="Lahrmann U."/>
            <person name="Guldener U."/>
            <person name="Langen G."/>
            <person name="Pfiffi S."/>
            <person name="Biedenkopf D."/>
            <person name="Wong P."/>
            <person name="Samans B."/>
            <person name="Grimm C."/>
            <person name="Basiewicz M."/>
            <person name="Murat C."/>
            <person name="Martin F."/>
            <person name="Kogel K.H."/>
        </authorList>
    </citation>
    <scope>NUCLEOTIDE SEQUENCE [LARGE SCALE GENOMIC DNA]</scope>
    <source>
        <strain evidence="17 18">DSM 11827</strain>
    </source>
</reference>
<evidence type="ECO:0000256" key="13">
    <source>
        <dbReference type="SAM" id="MobiDB-lite"/>
    </source>
</evidence>
<accession>G4TKW1</accession>
<evidence type="ECO:0000256" key="14">
    <source>
        <dbReference type="SAM" id="SignalP"/>
    </source>
</evidence>
<evidence type="ECO:0000256" key="9">
    <source>
        <dbReference type="ARBA" id="ARBA00023295"/>
    </source>
</evidence>
<dbReference type="OMA" id="VDWTNCG"/>
<dbReference type="PROSITE" id="PS51164">
    <property type="entry name" value="CBM1_2"/>
    <property type="match status" value="1"/>
</dbReference>
<evidence type="ECO:0000256" key="11">
    <source>
        <dbReference type="PROSITE-ProRule" id="PRU01097"/>
    </source>
</evidence>
<proteinExistence type="inferred from homology"/>
<keyword evidence="7 11" id="KW-0378">Hydrolase</keyword>
<dbReference type="InterPro" id="IPR033119">
    <property type="entry name" value="GH11_AS_2"/>
</dbReference>
<evidence type="ECO:0000256" key="1">
    <source>
        <dbReference type="ARBA" id="ARBA00000681"/>
    </source>
</evidence>
<organism evidence="17 18">
    <name type="scientific">Serendipita indica (strain DSM 11827)</name>
    <name type="common">Root endophyte fungus</name>
    <name type="synonym">Piriformospora indica</name>
    <dbReference type="NCBI Taxonomy" id="1109443"/>
    <lineage>
        <taxon>Eukaryota</taxon>
        <taxon>Fungi</taxon>
        <taxon>Dikarya</taxon>
        <taxon>Basidiomycota</taxon>
        <taxon>Agaricomycotina</taxon>
        <taxon>Agaricomycetes</taxon>
        <taxon>Sebacinales</taxon>
        <taxon>Serendipitaceae</taxon>
        <taxon>Serendipita</taxon>
    </lineage>
</organism>
<keyword evidence="9 11" id="KW-0326">Glycosidase</keyword>
<evidence type="ECO:0000256" key="10">
    <source>
        <dbReference type="ARBA" id="ARBA00023326"/>
    </source>
</evidence>
<dbReference type="UniPathway" id="UPA00114"/>
<evidence type="ECO:0000256" key="5">
    <source>
        <dbReference type="ARBA" id="ARBA00022651"/>
    </source>
</evidence>
<dbReference type="HOGENOM" id="CLU_052631_0_1_1"/>
<dbReference type="Pfam" id="PF00457">
    <property type="entry name" value="Glyco_hydro_11"/>
    <property type="match status" value="1"/>
</dbReference>
<feature type="active site" description="Nucleophile" evidence="11">
    <location>
        <position position="121"/>
    </location>
</feature>
<dbReference type="PANTHER" id="PTHR46828:SF3">
    <property type="entry name" value="ENDO-1,4-BETA-XYLANASE"/>
    <property type="match status" value="1"/>
</dbReference>
<evidence type="ECO:0000313" key="18">
    <source>
        <dbReference type="Proteomes" id="UP000007148"/>
    </source>
</evidence>
<feature type="signal peptide" evidence="14">
    <location>
        <begin position="1"/>
        <end position="20"/>
    </location>
</feature>
<dbReference type="InterPro" id="IPR000254">
    <property type="entry name" value="CBD"/>
</dbReference>
<evidence type="ECO:0000256" key="12">
    <source>
        <dbReference type="RuleBase" id="RU362015"/>
    </source>
</evidence>
<dbReference type="Proteomes" id="UP000007148">
    <property type="component" value="Unassembled WGS sequence"/>
</dbReference>
<keyword evidence="5 11" id="KW-0858">Xylan degradation</keyword>
<dbReference type="GO" id="GO:0005576">
    <property type="term" value="C:extracellular region"/>
    <property type="evidence" value="ECO:0007669"/>
    <property type="project" value="InterPro"/>
</dbReference>